<dbReference type="RefSeq" id="WP_072326923.1">
    <property type="nucleotide sequence ID" value="NZ_FPJW01000010.1"/>
</dbReference>
<dbReference type="Gene3D" id="2.60.40.3340">
    <property type="entry name" value="Domain of unknown function DUF4426"/>
    <property type="match status" value="1"/>
</dbReference>
<dbReference type="Proteomes" id="UP000182350">
    <property type="component" value="Unassembled WGS sequence"/>
</dbReference>
<evidence type="ECO:0000313" key="3">
    <source>
        <dbReference type="EMBL" id="SFX70529.1"/>
    </source>
</evidence>
<name>A0A1K1Z8L4_9GAMM</name>
<reference evidence="3 4" key="1">
    <citation type="submission" date="2016-11" db="EMBL/GenBank/DDBJ databases">
        <authorList>
            <person name="Jaros S."/>
            <person name="Januszkiewicz K."/>
            <person name="Wedrychowicz H."/>
        </authorList>
    </citation>
    <scope>NUCLEOTIDE SEQUENCE [LARGE SCALE GENOMIC DNA]</scope>
    <source>
        <strain evidence="3 4">DSM 21637</strain>
    </source>
</reference>
<dbReference type="InterPro" id="IPR025218">
    <property type="entry name" value="DUF4426"/>
</dbReference>
<dbReference type="EMBL" id="FPJW01000010">
    <property type="protein sequence ID" value="SFX70529.1"/>
    <property type="molecule type" value="Genomic_DNA"/>
</dbReference>
<evidence type="ECO:0000313" key="4">
    <source>
        <dbReference type="Proteomes" id="UP000182350"/>
    </source>
</evidence>
<organism evidence="3 4">
    <name type="scientific">Marinospirillum alkaliphilum DSM 21637</name>
    <dbReference type="NCBI Taxonomy" id="1122209"/>
    <lineage>
        <taxon>Bacteria</taxon>
        <taxon>Pseudomonadati</taxon>
        <taxon>Pseudomonadota</taxon>
        <taxon>Gammaproteobacteria</taxon>
        <taxon>Oceanospirillales</taxon>
        <taxon>Oceanospirillaceae</taxon>
        <taxon>Marinospirillum</taxon>
    </lineage>
</organism>
<dbReference type="STRING" id="1122209.SAMN02745752_02598"/>
<feature type="domain" description="DUF4426" evidence="2">
    <location>
        <begin position="34"/>
        <end position="156"/>
    </location>
</feature>
<proteinExistence type="predicted"/>
<keyword evidence="4" id="KW-1185">Reference proteome</keyword>
<accession>A0A1K1Z8L4</accession>
<dbReference type="OrthoDB" id="8563353at2"/>
<sequence>MPRLITHTTGLFTALLMLLLVSAPVVAQQSGIDRVGAYEIHYDVLPTAFLNPQVAQGYNLVRSRGQGMVRVTVLKRLDDGSVEPVRATVSGQVGNLAGQVNGLGFRMVEVGRREGYSHIATFRFSHDDPLRFNLRVIYAPGEPPHELHFIRRLYLD</sequence>
<evidence type="ECO:0000256" key="1">
    <source>
        <dbReference type="SAM" id="SignalP"/>
    </source>
</evidence>
<feature type="chain" id="PRO_5012973095" description="DUF4426 domain-containing protein" evidence="1">
    <location>
        <begin position="28"/>
        <end position="156"/>
    </location>
</feature>
<keyword evidence="1" id="KW-0732">Signal</keyword>
<gene>
    <name evidence="3" type="ORF">SAMN02745752_02598</name>
</gene>
<protein>
    <recommendedName>
        <fullName evidence="2">DUF4426 domain-containing protein</fullName>
    </recommendedName>
</protein>
<dbReference type="AlphaFoldDB" id="A0A1K1Z8L4"/>
<evidence type="ECO:0000259" key="2">
    <source>
        <dbReference type="Pfam" id="PF14467"/>
    </source>
</evidence>
<dbReference type="Pfam" id="PF14467">
    <property type="entry name" value="DUF4426"/>
    <property type="match status" value="1"/>
</dbReference>
<feature type="signal peptide" evidence="1">
    <location>
        <begin position="1"/>
        <end position="27"/>
    </location>
</feature>